<keyword evidence="2" id="KW-1185">Reference proteome</keyword>
<evidence type="ECO:0000313" key="1">
    <source>
        <dbReference type="EMBL" id="QDH77870.1"/>
    </source>
</evidence>
<dbReference type="Pfam" id="PF13289">
    <property type="entry name" value="SIR2_2"/>
    <property type="match status" value="1"/>
</dbReference>
<dbReference type="KEGG" id="echi:FKX85_01940"/>
<reference evidence="1 2" key="1">
    <citation type="submission" date="2019-06" db="EMBL/GenBank/DDBJ databases">
        <title>Echinicola alkalisoli sp. nov. isolated from saline soil.</title>
        <authorList>
            <person name="Sun J.-Q."/>
            <person name="Xu L."/>
        </authorList>
    </citation>
    <scope>NUCLEOTIDE SEQUENCE [LARGE SCALE GENOMIC DNA]</scope>
    <source>
        <strain evidence="1 2">LN3S3</strain>
    </source>
</reference>
<dbReference type="RefSeq" id="WP_141613134.1">
    <property type="nucleotide sequence ID" value="NZ_CP041253.1"/>
</dbReference>
<organism evidence="1 2">
    <name type="scientific">Echinicola soli</name>
    <dbReference type="NCBI Taxonomy" id="2591634"/>
    <lineage>
        <taxon>Bacteria</taxon>
        <taxon>Pseudomonadati</taxon>
        <taxon>Bacteroidota</taxon>
        <taxon>Cytophagia</taxon>
        <taxon>Cytophagales</taxon>
        <taxon>Cyclobacteriaceae</taxon>
        <taxon>Echinicola</taxon>
    </lineage>
</organism>
<sequence length="384" mass="44244">MNIESEYYSNLSKIIASAKFNLPENYLEKLRESLQSLQTIDFDNILKNLPATSKSTSSTAIKKLKQAHEAENLNLVLGAGISRPYGLPTWDFLLQKLLLKTIEETPEKAVVLSKVFSKVFNPSPLIAGRYLQGSLFNSKDKNKFEKEVRKTLYESFDKNAASPIMDEIVKLCAAPGNSRNLDGIITYNYDDIIETKIKEKKMDIPFQSVYGQAVDPDNRALAIYHVHGFLPQEGEINELNNITLGEYVYHEQYSNIYSWNNIVQINKFRDKTCLFIGTSLSDPNIRRLLDIANSQKKGRKFHYIIKKKSSKVWVRERLKQILDDNPQIFNEKVKAKLDFDETVSLLIEIQNRFEEKDSESLGVKTVWIDDYDKDIANILRKIRE</sequence>
<gene>
    <name evidence="1" type="ORF">FKX85_01940</name>
</gene>
<dbReference type="EMBL" id="CP041253">
    <property type="protein sequence ID" value="QDH77870.1"/>
    <property type="molecule type" value="Genomic_DNA"/>
</dbReference>
<proteinExistence type="predicted"/>
<dbReference type="Proteomes" id="UP000316614">
    <property type="component" value="Chromosome"/>
</dbReference>
<name>A0A514CDM3_9BACT</name>
<dbReference type="SUPFAM" id="SSF52467">
    <property type="entry name" value="DHS-like NAD/FAD-binding domain"/>
    <property type="match status" value="1"/>
</dbReference>
<evidence type="ECO:0000313" key="2">
    <source>
        <dbReference type="Proteomes" id="UP000316614"/>
    </source>
</evidence>
<accession>A0A514CDM3</accession>
<dbReference type="OrthoDB" id="1688888at2"/>
<protein>
    <submittedName>
        <fullName evidence="1">Uncharacterized protein</fullName>
    </submittedName>
</protein>
<dbReference type="AlphaFoldDB" id="A0A514CDM3"/>
<dbReference type="InterPro" id="IPR029035">
    <property type="entry name" value="DHS-like_NAD/FAD-binding_dom"/>
</dbReference>